<comment type="caution">
    <text evidence="1">The sequence shown here is derived from an EMBL/GenBank/DDBJ whole genome shotgun (WGS) entry which is preliminary data.</text>
</comment>
<gene>
    <name evidence="1" type="ORF">E2C01_069770</name>
</gene>
<evidence type="ECO:0000313" key="2">
    <source>
        <dbReference type="Proteomes" id="UP000324222"/>
    </source>
</evidence>
<dbReference type="EMBL" id="VSRR010041011">
    <property type="protein sequence ID" value="MPC75384.1"/>
    <property type="molecule type" value="Genomic_DNA"/>
</dbReference>
<organism evidence="1 2">
    <name type="scientific">Portunus trituberculatus</name>
    <name type="common">Swimming crab</name>
    <name type="synonym">Neptunus trituberculatus</name>
    <dbReference type="NCBI Taxonomy" id="210409"/>
    <lineage>
        <taxon>Eukaryota</taxon>
        <taxon>Metazoa</taxon>
        <taxon>Ecdysozoa</taxon>
        <taxon>Arthropoda</taxon>
        <taxon>Crustacea</taxon>
        <taxon>Multicrustacea</taxon>
        <taxon>Malacostraca</taxon>
        <taxon>Eumalacostraca</taxon>
        <taxon>Eucarida</taxon>
        <taxon>Decapoda</taxon>
        <taxon>Pleocyemata</taxon>
        <taxon>Brachyura</taxon>
        <taxon>Eubrachyura</taxon>
        <taxon>Portunoidea</taxon>
        <taxon>Portunidae</taxon>
        <taxon>Portuninae</taxon>
        <taxon>Portunus</taxon>
    </lineage>
</organism>
<sequence>MSLQGCLVKYFHWRQASETG</sequence>
<evidence type="ECO:0000313" key="1">
    <source>
        <dbReference type="EMBL" id="MPC75384.1"/>
    </source>
</evidence>
<reference evidence="1 2" key="1">
    <citation type="submission" date="2019-05" db="EMBL/GenBank/DDBJ databases">
        <title>Another draft genome of Portunus trituberculatus and its Hox gene families provides insights of decapod evolution.</title>
        <authorList>
            <person name="Jeong J.-H."/>
            <person name="Song I."/>
            <person name="Kim S."/>
            <person name="Choi T."/>
            <person name="Kim D."/>
            <person name="Ryu S."/>
            <person name="Kim W."/>
        </authorList>
    </citation>
    <scope>NUCLEOTIDE SEQUENCE [LARGE SCALE GENOMIC DNA]</scope>
    <source>
        <tissue evidence="1">Muscle</tissue>
    </source>
</reference>
<dbReference type="Proteomes" id="UP000324222">
    <property type="component" value="Unassembled WGS sequence"/>
</dbReference>
<protein>
    <submittedName>
        <fullName evidence="1">Uncharacterized protein</fullName>
    </submittedName>
</protein>
<name>A0A5B7I3N5_PORTR</name>
<accession>A0A5B7I3N5</accession>
<dbReference type="AlphaFoldDB" id="A0A5B7I3N5"/>
<keyword evidence="2" id="KW-1185">Reference proteome</keyword>
<proteinExistence type="predicted"/>